<evidence type="ECO:0000256" key="1">
    <source>
        <dbReference type="ARBA" id="ARBA00006432"/>
    </source>
</evidence>
<dbReference type="InterPro" id="IPR025110">
    <property type="entry name" value="AMP-bd_C"/>
</dbReference>
<organism evidence="13 14">
    <name type="scientific">Trichuris muris</name>
    <name type="common">Mouse whipworm</name>
    <dbReference type="NCBI Taxonomy" id="70415"/>
    <lineage>
        <taxon>Eukaryota</taxon>
        <taxon>Metazoa</taxon>
        <taxon>Ecdysozoa</taxon>
        <taxon>Nematoda</taxon>
        <taxon>Enoplea</taxon>
        <taxon>Dorylaimia</taxon>
        <taxon>Trichinellida</taxon>
        <taxon>Trichuridae</taxon>
        <taxon>Trichuris</taxon>
    </lineage>
</organism>
<keyword evidence="5" id="KW-0547">Nucleotide-binding</keyword>
<dbReference type="GO" id="GO:0003987">
    <property type="term" value="F:acetate-CoA ligase activity"/>
    <property type="evidence" value="ECO:0007669"/>
    <property type="project" value="UniProtKB-EC"/>
</dbReference>
<keyword evidence="4" id="KW-0235">DNA replication</keyword>
<feature type="domain" description="Acetyl-coenzyme A synthetase N-terminal" evidence="11">
    <location>
        <begin position="228"/>
        <end position="289"/>
    </location>
</feature>
<dbReference type="GO" id="GO:0016208">
    <property type="term" value="F:AMP binding"/>
    <property type="evidence" value="ECO:0007669"/>
    <property type="project" value="InterPro"/>
</dbReference>
<keyword evidence="13" id="KW-1185">Reference proteome</keyword>
<comment type="similarity">
    <text evidence="1">Belongs to the ATP-dependent AMP-binding enzyme family.</text>
</comment>
<evidence type="ECO:0000256" key="3">
    <source>
        <dbReference type="ARBA" id="ARBA00022598"/>
    </source>
</evidence>
<dbReference type="WBParaSite" id="TMUE_2000009605.1">
    <property type="protein sequence ID" value="TMUE_2000009605.1"/>
    <property type="gene ID" value="WBGene00288318"/>
</dbReference>
<dbReference type="InterPro" id="IPR000873">
    <property type="entry name" value="AMP-dep_synth/lig_dom"/>
</dbReference>
<dbReference type="Pfam" id="PF18018">
    <property type="entry name" value="DNA_pol_D_N"/>
    <property type="match status" value="1"/>
</dbReference>
<sequence>MHVPYDNNNHDSFRDPCRHMLQSYLCEFMWRMRLQPGKDPLTSSVEALYGHLDQRIIIWLLNIYGFRAVTIGSEAVTIGGETVTISDETHRRRGGHHRRRDGHHRQRGGHHRRRDGHHRRRDGHHQRRDPSATRRSPSAARRSPLATRPIDDEAVTIGGETVTIGGETVTIGDEAVTIGDEAVTIGGSVHSIVIEISVAHTVRIGDYVRSRAIGKFLKRAHCSSWEKYIDLYEHSINDPEKFWSSIAEKFWFKKKWSAGNFLQYNFDHRKGPVFVKWMADGVINVCHNVLDRNVQLGLGGKIAYMWEGNEPDVSDRITYSELLNEVCKFANVLKRKGVRKGDRVTIYLPMIPELPIVMLACARIGAVHAVVFGGYSAEALAHRIMCTESKILITADGSYRATKAILLKNIADKALLLCRKQGHLVDHRVTVGHLLKRYPTSEHAGAGHTSDINGEPLTALSDTSYDSEMAQVDSCCQAEDLNCEDPLFILYTSGSTGQPKGIVHTQAGYLLYAYTTFRYVFDIHDDDTYFCTADIGWITGHSYVVYGPLATGCTSVLFEGVPFYPDASRYWQIVDKYDVTKFYTAPTAIRHLMKFGDTFVDRCKLKHLQVLGTVGEPINPDVWLWYYTLVGKKRCSIVDTYWQTETGGHMLSTLPGCSPMKPGSSGFPFFGAVPVILNDSGEEITGAGEGRLGFKFPWPGMARTIYGSHERYVATYFSCPGYYTTGDGCLRDGDGFYWITGRLDDMMNVSGHLLSSAEIESAVSSHPSVAEAAVVAAPHAVKGQIPYCFVTLKQGCIYSSQLVDEIKCKVRAKIGPVAVPEVFQKAESLPKTRSGKIMRRILRGVADGNTDKFGDLTSLAEEHVVQDLMNNRPVLPDKRENQWIPKLVSQDGTGEILTIRANYQLRSLLAFCQAAIQETLYELFYAILLLRGGLCTLEYEANTGSLSRRAECYGDALYKLTWLDADSILAVSSCGDLCGFRWCKDSTIMRSFAATITNASLTSVSVSKKPQHVNPRILIGDAVGYLHYGQIGNGSFQSEFSWCGHSLAYHGQGSCEIISFKLKIKALLKANVMDTRTCPHQERSICEYSPLNQAFILPKNSDFRHQYFGIYRSRLRKGRELLTGVIRQKYGNDVKVKSLSDLIESEECVTIGTAYKLQELKPSIIKEVTEEIRTKPQPMQQLPNYATGNDEIVLEDEDLRVKLTGCIEVGELCTGVVLAVYGTLTSAGSFNVSDVMFPPVSPAPPLPAVKSDELCYVLLVCGLLFDAREGKNAEAQIRRHHLLNWLLGNYGGPEEQEKVARISRVIIAGNSVLAKKPCGRNSFSQVAKYLSKKLVHPSVEAAFSLDVFLEQLASFVPVDLMPGETDPTNCLLPQQALHSCMFQKANRLSNFCRVTNPYCSSIRGVVFFGTSGQNVDDISKYSTTDDRLLIMMNTLKWAHVCPTMPDTLGCYPYCNDDPFVITQMPHVYFVANQPAFSSNSRMSPRTLCTITALAAAVLQGGIKAAVVKHSFPFDSYRITCPREYAVRKASLQVVQSIGRMRTDYLTALYCDSISKLFPPLIKMSTRRLEDECRWTDTADLKKPIYFNATCGNHEYLSGLTRRGMNQMGFLCCQVQNSIHGHCEIKEFFLSGQDQDDVDIEKKGMIVAAVSYQRHFLRVKFCSLLLERRDGDNKTSLPNPFDQIARPTEIPRKKVSHPVELKRSAQANFSSDWSWLQSHATFPRSASFANSMETLRNILRPLQQPSTFSNPIWWLSRHESNQRRIHTNTEKLFSHIDHEHFDTEYEHVQPEEEKTSHERFHESIKETLSNIHDAAAIKVDEKDVERTCQPEETVKDDKHNLPVICGSHLEIWSPRQCIDGTLCLRKNNSTFRVCCAIPLL</sequence>
<dbReference type="GO" id="GO:0006260">
    <property type="term" value="P:DNA replication"/>
    <property type="evidence" value="ECO:0007669"/>
    <property type="project" value="UniProtKB-KW"/>
</dbReference>
<dbReference type="PANTHER" id="PTHR24095">
    <property type="entry name" value="ACETYL-COENZYME A SYNTHETASE"/>
    <property type="match status" value="1"/>
</dbReference>
<evidence type="ECO:0000256" key="4">
    <source>
        <dbReference type="ARBA" id="ARBA00022705"/>
    </source>
</evidence>
<dbReference type="Pfam" id="PF04042">
    <property type="entry name" value="DNA_pol_E_B"/>
    <property type="match status" value="1"/>
</dbReference>
<dbReference type="NCBIfam" id="TIGR02188">
    <property type="entry name" value="Ac_CoA_lig_AcsA"/>
    <property type="match status" value="1"/>
</dbReference>
<feature type="region of interest" description="Disordered" evidence="7">
    <location>
        <begin position="86"/>
        <end position="152"/>
    </location>
</feature>
<proteinExistence type="inferred from homology"/>
<dbReference type="InterPro" id="IPR032387">
    <property type="entry name" value="ACAS_N"/>
</dbReference>
<dbReference type="PANTHER" id="PTHR24095:SF244">
    <property type="entry name" value="ACETYL-COENZYME A SYNTHETASE"/>
    <property type="match status" value="1"/>
</dbReference>
<evidence type="ECO:0000313" key="14">
    <source>
        <dbReference type="WBParaSite" id="TMUE_2000009605.1"/>
    </source>
</evidence>
<protein>
    <recommendedName>
        <fullName evidence="2">acetate--CoA ligase</fullName>
        <ecNumber evidence="2">6.2.1.1</ecNumber>
    </recommendedName>
</protein>
<dbReference type="CDD" id="cd05966">
    <property type="entry name" value="ACS"/>
    <property type="match status" value="1"/>
</dbReference>
<dbReference type="STRING" id="70415.A0A5S6QQU8"/>
<name>A0A5S6QQU8_TRIMR</name>
<dbReference type="Pfam" id="PF16177">
    <property type="entry name" value="ACAS_N"/>
    <property type="match status" value="1"/>
</dbReference>
<evidence type="ECO:0000259" key="12">
    <source>
        <dbReference type="Pfam" id="PF18018"/>
    </source>
</evidence>
<evidence type="ECO:0000259" key="9">
    <source>
        <dbReference type="Pfam" id="PF04042"/>
    </source>
</evidence>
<dbReference type="Pfam" id="PF13193">
    <property type="entry name" value="AMP-binding_C"/>
    <property type="match status" value="1"/>
</dbReference>
<dbReference type="Gene3D" id="3.40.50.12780">
    <property type="entry name" value="N-terminal domain of ligase-like"/>
    <property type="match status" value="1"/>
</dbReference>
<evidence type="ECO:0000256" key="6">
    <source>
        <dbReference type="ARBA" id="ARBA00022840"/>
    </source>
</evidence>
<feature type="domain" description="AMP-binding enzyme C-terminal" evidence="10">
    <location>
        <begin position="758"/>
        <end position="836"/>
    </location>
</feature>
<keyword evidence="3" id="KW-0436">Ligase</keyword>
<evidence type="ECO:0000256" key="5">
    <source>
        <dbReference type="ARBA" id="ARBA00022741"/>
    </source>
</evidence>
<evidence type="ECO:0000256" key="2">
    <source>
        <dbReference type="ARBA" id="ARBA00013275"/>
    </source>
</evidence>
<dbReference type="FunFam" id="3.40.50.12780:FF:000001">
    <property type="entry name" value="Acetyl-coenzyme A synthetase"/>
    <property type="match status" value="1"/>
</dbReference>
<dbReference type="GO" id="GO:0019427">
    <property type="term" value="P:acetyl-CoA biosynthetic process from acetate"/>
    <property type="evidence" value="ECO:0007669"/>
    <property type="project" value="InterPro"/>
</dbReference>
<feature type="domain" description="DNA polymerase delta subunit OB-fold" evidence="12">
    <location>
        <begin position="1106"/>
        <end position="1235"/>
    </location>
</feature>
<evidence type="ECO:0000259" key="11">
    <source>
        <dbReference type="Pfam" id="PF16177"/>
    </source>
</evidence>
<dbReference type="InterPro" id="IPR020845">
    <property type="entry name" value="AMP-binding_CS"/>
</dbReference>
<dbReference type="Gene3D" id="2.40.50.430">
    <property type="match status" value="1"/>
</dbReference>
<feature type="compositionally biased region" description="Low complexity" evidence="7">
    <location>
        <begin position="133"/>
        <end position="148"/>
    </location>
</feature>
<dbReference type="InterPro" id="IPR011904">
    <property type="entry name" value="Ac_CoA_lig"/>
</dbReference>
<evidence type="ECO:0000313" key="13">
    <source>
        <dbReference type="Proteomes" id="UP000046395"/>
    </source>
</evidence>
<dbReference type="PROSITE" id="PS00455">
    <property type="entry name" value="AMP_BINDING"/>
    <property type="match status" value="1"/>
</dbReference>
<dbReference type="SUPFAM" id="SSF56801">
    <property type="entry name" value="Acetyl-CoA synthetase-like"/>
    <property type="match status" value="1"/>
</dbReference>
<dbReference type="GO" id="GO:0005524">
    <property type="term" value="F:ATP binding"/>
    <property type="evidence" value="ECO:0007669"/>
    <property type="project" value="UniProtKB-KW"/>
</dbReference>
<dbReference type="Gene3D" id="3.60.21.50">
    <property type="match status" value="1"/>
</dbReference>
<dbReference type="EC" id="6.2.1.1" evidence="2"/>
<dbReference type="InterPro" id="IPR045851">
    <property type="entry name" value="AMP-bd_C_sf"/>
</dbReference>
<accession>A0A5S6QQU8</accession>
<dbReference type="InterPro" id="IPR042099">
    <property type="entry name" value="ANL_N_sf"/>
</dbReference>
<dbReference type="GO" id="GO:0003677">
    <property type="term" value="F:DNA binding"/>
    <property type="evidence" value="ECO:0007669"/>
    <property type="project" value="InterPro"/>
</dbReference>
<dbReference type="Pfam" id="PF00501">
    <property type="entry name" value="AMP-binding"/>
    <property type="match status" value="1"/>
</dbReference>
<evidence type="ECO:0000259" key="10">
    <source>
        <dbReference type="Pfam" id="PF13193"/>
    </source>
</evidence>
<dbReference type="Gene3D" id="3.30.300.30">
    <property type="match status" value="1"/>
</dbReference>
<keyword evidence="6" id="KW-0067">ATP-binding</keyword>
<dbReference type="InterPro" id="IPR040663">
    <property type="entry name" value="DNA_pol_D_N"/>
</dbReference>
<evidence type="ECO:0000259" key="8">
    <source>
        <dbReference type="Pfam" id="PF00501"/>
    </source>
</evidence>
<dbReference type="InterPro" id="IPR007185">
    <property type="entry name" value="DNA_pol_a/d/e_bsu"/>
</dbReference>
<feature type="domain" description="AMP-dependent synthetase/ligase" evidence="8">
    <location>
        <begin position="301"/>
        <end position="693"/>
    </location>
</feature>
<evidence type="ECO:0000256" key="7">
    <source>
        <dbReference type="SAM" id="MobiDB-lite"/>
    </source>
</evidence>
<dbReference type="Proteomes" id="UP000046395">
    <property type="component" value="Unassembled WGS sequence"/>
</dbReference>
<feature type="domain" description="DNA polymerase alpha/delta/epsilon subunit B" evidence="9">
    <location>
        <begin position="1258"/>
        <end position="1477"/>
    </location>
</feature>
<feature type="compositionally biased region" description="Basic residues" evidence="7">
    <location>
        <begin position="91"/>
        <end position="127"/>
    </location>
</feature>
<dbReference type="NCBIfam" id="NF001208">
    <property type="entry name" value="PRK00174.1"/>
    <property type="match status" value="1"/>
</dbReference>
<reference evidence="14" key="1">
    <citation type="submission" date="2019-12" db="UniProtKB">
        <authorList>
            <consortium name="WormBaseParasite"/>
        </authorList>
    </citation>
    <scope>IDENTIFICATION</scope>
</reference>